<feature type="compositionally biased region" description="Basic and acidic residues" evidence="1">
    <location>
        <begin position="1183"/>
        <end position="1200"/>
    </location>
</feature>
<dbReference type="OrthoDB" id="10065127at2759"/>
<dbReference type="InterPro" id="IPR052976">
    <property type="entry name" value="Scoloptoxin-like"/>
</dbReference>
<accession>A0A0J7KMA9</accession>
<dbReference type="GO" id="GO:0005576">
    <property type="term" value="C:extracellular region"/>
    <property type="evidence" value="ECO:0007669"/>
    <property type="project" value="InterPro"/>
</dbReference>
<feature type="compositionally biased region" description="Acidic residues" evidence="1">
    <location>
        <begin position="1078"/>
        <end position="1091"/>
    </location>
</feature>
<feature type="region of interest" description="Disordered" evidence="1">
    <location>
        <begin position="844"/>
        <end position="1254"/>
    </location>
</feature>
<feature type="compositionally biased region" description="Polar residues" evidence="1">
    <location>
        <begin position="305"/>
        <end position="321"/>
    </location>
</feature>
<feature type="compositionally biased region" description="Basic and acidic residues" evidence="1">
    <location>
        <begin position="1166"/>
        <end position="1176"/>
    </location>
</feature>
<feature type="compositionally biased region" description="Basic and acidic residues" evidence="1">
    <location>
        <begin position="724"/>
        <end position="742"/>
    </location>
</feature>
<feature type="region of interest" description="Disordered" evidence="1">
    <location>
        <begin position="724"/>
        <end position="791"/>
    </location>
</feature>
<proteinExistence type="predicted"/>
<dbReference type="GO" id="GO:0008061">
    <property type="term" value="F:chitin binding"/>
    <property type="evidence" value="ECO:0007669"/>
    <property type="project" value="InterPro"/>
</dbReference>
<feature type="compositionally biased region" description="Polar residues" evidence="1">
    <location>
        <begin position="1039"/>
        <end position="1058"/>
    </location>
</feature>
<protein>
    <submittedName>
        <fullName evidence="3">Microtubule-associated protein futsch-like protein</fullName>
    </submittedName>
</protein>
<feature type="compositionally biased region" description="Basic and acidic residues" evidence="1">
    <location>
        <begin position="844"/>
        <end position="911"/>
    </location>
</feature>
<feature type="region of interest" description="Disordered" evidence="1">
    <location>
        <begin position="336"/>
        <end position="355"/>
    </location>
</feature>
<feature type="compositionally biased region" description="Basic and acidic residues" evidence="1">
    <location>
        <begin position="1142"/>
        <end position="1160"/>
    </location>
</feature>
<evidence type="ECO:0000313" key="3">
    <source>
        <dbReference type="EMBL" id="KMQ91379.1"/>
    </source>
</evidence>
<dbReference type="EMBL" id="LBMM01005607">
    <property type="protein sequence ID" value="KMQ91379.1"/>
    <property type="molecule type" value="Genomic_DNA"/>
</dbReference>
<feature type="compositionally biased region" description="Low complexity" evidence="1">
    <location>
        <begin position="1213"/>
        <end position="1250"/>
    </location>
</feature>
<dbReference type="PaxDb" id="67767-A0A0J7KMA9"/>
<dbReference type="InterPro" id="IPR002557">
    <property type="entry name" value="Chitin-bd_dom"/>
</dbReference>
<feature type="compositionally biased region" description="Basic and acidic residues" evidence="1">
    <location>
        <begin position="64"/>
        <end position="73"/>
    </location>
</feature>
<feature type="compositionally biased region" description="Basic and acidic residues" evidence="1">
    <location>
        <begin position="782"/>
        <end position="791"/>
    </location>
</feature>
<feature type="region of interest" description="Disordered" evidence="1">
    <location>
        <begin position="485"/>
        <end position="517"/>
    </location>
</feature>
<dbReference type="SMART" id="SM00494">
    <property type="entry name" value="ChtBD2"/>
    <property type="match status" value="1"/>
</dbReference>
<feature type="compositionally biased region" description="Basic residues" evidence="1">
    <location>
        <begin position="763"/>
        <end position="780"/>
    </location>
</feature>
<feature type="compositionally biased region" description="Basic and acidic residues" evidence="1">
    <location>
        <begin position="1002"/>
        <end position="1036"/>
    </location>
</feature>
<feature type="domain" description="Chitin-binding type-2" evidence="2">
    <location>
        <begin position="1561"/>
        <end position="1625"/>
    </location>
</feature>
<evidence type="ECO:0000259" key="2">
    <source>
        <dbReference type="PROSITE" id="PS50940"/>
    </source>
</evidence>
<feature type="compositionally biased region" description="Basic and acidic residues" evidence="1">
    <location>
        <begin position="1103"/>
        <end position="1135"/>
    </location>
</feature>
<dbReference type="PROSITE" id="PS50940">
    <property type="entry name" value="CHIT_BIND_II"/>
    <property type="match status" value="1"/>
</dbReference>
<feature type="compositionally biased region" description="Basic and acidic residues" evidence="1">
    <location>
        <begin position="1382"/>
        <end position="1391"/>
    </location>
</feature>
<organism evidence="3 4">
    <name type="scientific">Lasius niger</name>
    <name type="common">Black garden ant</name>
    <dbReference type="NCBI Taxonomy" id="67767"/>
    <lineage>
        <taxon>Eukaryota</taxon>
        <taxon>Metazoa</taxon>
        <taxon>Ecdysozoa</taxon>
        <taxon>Arthropoda</taxon>
        <taxon>Hexapoda</taxon>
        <taxon>Insecta</taxon>
        <taxon>Pterygota</taxon>
        <taxon>Neoptera</taxon>
        <taxon>Endopterygota</taxon>
        <taxon>Hymenoptera</taxon>
        <taxon>Apocrita</taxon>
        <taxon>Aculeata</taxon>
        <taxon>Formicoidea</taxon>
        <taxon>Formicidae</taxon>
        <taxon>Formicinae</taxon>
        <taxon>Lasius</taxon>
        <taxon>Lasius</taxon>
    </lineage>
</organism>
<dbReference type="Proteomes" id="UP000036403">
    <property type="component" value="Unassembled WGS sequence"/>
</dbReference>
<keyword evidence="4" id="KW-1185">Reference proteome</keyword>
<sequence length="1628" mass="182673">MDIKFLCLNGTVFDQETRVCERVDEVDCSKSERFYNLNLELYGNNAVTLSLHENDDDDDEDDLTDHQVEDHQSRTTSARPSSTTSTTPNPTTTSRPSKSSTVASGSFQHPAGYPQHYQPQPPFPQVHTSQSKSLYDDKNGGYHHQYIYHNGGERVNNQATSYQLFSSQGAVSSTTPSPQIHPQIRYSSTAGPPPQIIQRNEPSTVTPLYHATSPTIQTLLNSNANSPAALINPIFHSHGIASTTEQFAVHSNNPRETADYRDEDDHEDIRPLEAIQPTNKGKVSKLTISPVPILHESSRTVVQTKTSQTSHQQRISDNNFLPTPPAVVETTVRSFYPTPRPSPKPSQSVTHQSITQRIHHRLNSPGVTVPQLKPHQITINLPPPDIQRIVQNPSPLLPSQSRVIVTAKASVSDESGRPLNTTQLVTLPLPTIPASYDDYKEGDESFDPFYRDVPKIPRNRQVARNTMEKTRLSRRKRSHGQLYHLIYGADNRDGDSQEATRKSESRRNQDEATNLEDTRAEINVGDFQAIRESLIKFRDILFNDEADEDAFRNSADEIENTAKHVAKDSEILEAKSEKVDVLEDLKTDASRHLMLDKETDEKGENEKSCHEDSSSNVEANTEKLLDKKKHIKNMSESESKLKFETNIEFTTARSEENKSRADDIDVTILDNDFKVNATNTDVETSKTDAPIEIIIEEESKSDLHDGSKTNEKVIHNEQLAGYLTKDESEKRSSFITDEEKPLRVSQVTTERKSAKDSREQKSGSRRKASRARSSRRRISSRIKQEKTKNVEVTETIQQREKMDETTTAIINIITTTPAITTTTPSIVLFEAKVAEQIDSHIFGETESQTSKEVDARAVDQRDGTSSKSLRDDKSRDVKRSKEIERSFDHQIMEKSARNFDADKSEEAEQKTEYTSLEDTNFTEDPQSAVETESTEVSRVSEEKKSDEELFSKEYETSDDDDEESNANTKEKKFEASSEETPNKISSRKVAVSSREDDSEQESSYREDSSEKTSADDSNEEEHSTTKYSEEINHEESNEYPDTTIESSAENSRDTSVQEDYNESTEEYTTSVDYTSSEEYNDSQEDITDSTEDAGGSTEGILKFTDELPRSDDRDDENVETKETSEFDENDAHDYVDDNYEPENYKEMETATESNDSKEEKSEENDGEKRDAASKDPDLDEKDLETHRSDDEAKTQTEHAEGSVTEVPGLEKVTSLATTVSSTTTMSSTSTTTSTTTTTPRSTTTTTRSTSPKLFKPIGNRRIYAYSPPTTTPIPVVIKSRLGLFNPKPAKPPKSYNELAPKPVIRKLALTRKPPTTIAATTAIITTEMLSTKNPTETTTEPVTTMTMTAVMTTTTESGRSEENVLESKLEANEPISVNSSAKSDRTNKEDQLSSPTEQNSPVNSSKDTDPRISTKEIETSTLHLLSRLTTLESPVEQTTIEMETEPQETTERIDISTSTSLPLTTLPLEKSYIETSTDKYPEEAETTTASAKVSQQYVTETPSVLAEHPTPSVSTVPTSTISTTSTTVQLKAEDVDPVATTESAIHRPSNRKYAGSRKQPSFNCLEKEMYRFYGDARDCRLFHYCSPGFTARQVLDFRFVCEEGTAFDEETQSCRHDVRNRKCRNRSW</sequence>
<dbReference type="Pfam" id="PF01607">
    <property type="entry name" value="CBM_14"/>
    <property type="match status" value="1"/>
</dbReference>
<feature type="compositionally biased region" description="Low complexity" evidence="1">
    <location>
        <begin position="108"/>
        <end position="118"/>
    </location>
</feature>
<gene>
    <name evidence="3" type="ORF">RF55_8764</name>
</gene>
<feature type="compositionally biased region" description="Basic and acidic residues" evidence="1">
    <location>
        <begin position="490"/>
        <end position="517"/>
    </location>
</feature>
<feature type="compositionally biased region" description="Basic and acidic residues" evidence="1">
    <location>
        <begin position="938"/>
        <end position="955"/>
    </location>
</feature>
<evidence type="ECO:0000256" key="1">
    <source>
        <dbReference type="SAM" id="MobiDB-lite"/>
    </source>
</evidence>
<feature type="compositionally biased region" description="Polar residues" evidence="1">
    <location>
        <begin position="1392"/>
        <end position="1405"/>
    </location>
</feature>
<dbReference type="SUPFAM" id="SSF57625">
    <property type="entry name" value="Invertebrate chitin-binding proteins"/>
    <property type="match status" value="1"/>
</dbReference>
<dbReference type="InterPro" id="IPR036508">
    <property type="entry name" value="Chitin-bd_dom_sf"/>
</dbReference>
<reference evidence="3 4" key="1">
    <citation type="submission" date="2015-04" db="EMBL/GenBank/DDBJ databases">
        <title>Lasius niger genome sequencing.</title>
        <authorList>
            <person name="Konorov E.A."/>
            <person name="Nikitin M.A."/>
            <person name="Kirill M.V."/>
            <person name="Chang P."/>
        </authorList>
    </citation>
    <scope>NUCLEOTIDE SEQUENCE [LARGE SCALE GENOMIC DNA]</scope>
    <source>
        <tissue evidence="3">Whole</tissue>
    </source>
</reference>
<feature type="region of interest" description="Disordered" evidence="1">
    <location>
        <begin position="1353"/>
        <end position="1419"/>
    </location>
</feature>
<dbReference type="PANTHER" id="PTHR22933">
    <property type="entry name" value="FI18007P1-RELATED"/>
    <property type="match status" value="1"/>
</dbReference>
<dbReference type="PANTHER" id="PTHR22933:SF43">
    <property type="entry name" value="LP10131P"/>
    <property type="match status" value="1"/>
</dbReference>
<comment type="caution">
    <text evidence="3">The sequence shown here is derived from an EMBL/GenBank/DDBJ whole genome shotgun (WGS) entry which is preliminary data.</text>
</comment>
<feature type="compositionally biased region" description="Basic and acidic residues" evidence="1">
    <location>
        <begin position="595"/>
        <end position="613"/>
    </location>
</feature>
<feature type="compositionally biased region" description="Polar residues" evidence="1">
    <location>
        <begin position="912"/>
        <end position="925"/>
    </location>
</feature>
<feature type="compositionally biased region" description="Basic and acidic residues" evidence="1">
    <location>
        <begin position="1358"/>
        <end position="1371"/>
    </location>
</feature>
<feature type="compositionally biased region" description="Acidic residues" evidence="1">
    <location>
        <begin position="54"/>
        <end position="63"/>
    </location>
</feature>
<dbReference type="STRING" id="67767.A0A0J7KMA9"/>
<feature type="region of interest" description="Disordered" evidence="1">
    <location>
        <begin position="305"/>
        <end position="324"/>
    </location>
</feature>
<feature type="compositionally biased region" description="Low complexity" evidence="1">
    <location>
        <begin position="74"/>
        <end position="101"/>
    </location>
</feature>
<feature type="region of interest" description="Disordered" evidence="1">
    <location>
        <begin position="51"/>
        <end position="141"/>
    </location>
</feature>
<feature type="region of interest" description="Disordered" evidence="1">
    <location>
        <begin position="595"/>
        <end position="621"/>
    </location>
</feature>
<feature type="compositionally biased region" description="Basic and acidic residues" evidence="1">
    <location>
        <begin position="749"/>
        <end position="762"/>
    </location>
</feature>
<feature type="compositionally biased region" description="Polar residues" evidence="1">
    <location>
        <begin position="345"/>
        <end position="355"/>
    </location>
</feature>
<feature type="compositionally biased region" description="Basic and acidic residues" evidence="1">
    <location>
        <begin position="1406"/>
        <end position="1418"/>
    </location>
</feature>
<evidence type="ECO:0000313" key="4">
    <source>
        <dbReference type="Proteomes" id="UP000036403"/>
    </source>
</evidence>
<name>A0A0J7KMA9_LASNI</name>
<feature type="compositionally biased region" description="Polar residues" evidence="1">
    <location>
        <begin position="1066"/>
        <end position="1077"/>
    </location>
</feature>